<dbReference type="AlphaFoldDB" id="A0A495X813"/>
<dbReference type="RefSeq" id="WP_121220439.1">
    <property type="nucleotide sequence ID" value="NZ_JBIUBA010000050.1"/>
</dbReference>
<dbReference type="PANTHER" id="PTHR43549:SF3">
    <property type="entry name" value="MULTIDRUG RESISTANCE PROTEIN YPNP-RELATED"/>
    <property type="match status" value="1"/>
</dbReference>
<feature type="transmembrane region" description="Helical" evidence="7">
    <location>
        <begin position="44"/>
        <end position="68"/>
    </location>
</feature>
<keyword evidence="5 7" id="KW-1133">Transmembrane helix</keyword>
<evidence type="ECO:0000313" key="9">
    <source>
        <dbReference type="Proteomes" id="UP000272729"/>
    </source>
</evidence>
<dbReference type="EMBL" id="RBXR01000001">
    <property type="protein sequence ID" value="RKT69014.1"/>
    <property type="molecule type" value="Genomic_DNA"/>
</dbReference>
<evidence type="ECO:0000256" key="1">
    <source>
        <dbReference type="ARBA" id="ARBA00004651"/>
    </source>
</evidence>
<feature type="transmembrane region" description="Helical" evidence="7">
    <location>
        <begin position="7"/>
        <end position="32"/>
    </location>
</feature>
<dbReference type="InterPro" id="IPR002528">
    <property type="entry name" value="MATE_fam"/>
</dbReference>
<gene>
    <name evidence="8" type="ORF">DFJ66_2207</name>
</gene>
<dbReference type="InterPro" id="IPR052031">
    <property type="entry name" value="Membrane_Transporter-Flippase"/>
</dbReference>
<comment type="caution">
    <text evidence="8">The sequence shown here is derived from an EMBL/GenBank/DDBJ whole genome shotgun (WGS) entry which is preliminary data.</text>
</comment>
<protein>
    <submittedName>
        <fullName evidence="8">Na+-driven multidrug efflux pump</fullName>
    </submittedName>
</protein>
<dbReference type="GO" id="GO:0005886">
    <property type="term" value="C:plasma membrane"/>
    <property type="evidence" value="ECO:0007669"/>
    <property type="project" value="UniProtKB-SubCell"/>
</dbReference>
<feature type="transmembrane region" description="Helical" evidence="7">
    <location>
        <begin position="125"/>
        <end position="146"/>
    </location>
</feature>
<keyword evidence="3" id="KW-1003">Cell membrane</keyword>
<feature type="transmembrane region" description="Helical" evidence="7">
    <location>
        <begin position="259"/>
        <end position="282"/>
    </location>
</feature>
<evidence type="ECO:0000256" key="3">
    <source>
        <dbReference type="ARBA" id="ARBA00022475"/>
    </source>
</evidence>
<feature type="transmembrane region" description="Helical" evidence="7">
    <location>
        <begin position="180"/>
        <end position="199"/>
    </location>
</feature>
<feature type="transmembrane region" description="Helical" evidence="7">
    <location>
        <begin position="302"/>
        <end position="321"/>
    </location>
</feature>
<feature type="transmembrane region" description="Helical" evidence="7">
    <location>
        <begin position="80"/>
        <end position="105"/>
    </location>
</feature>
<evidence type="ECO:0000313" key="8">
    <source>
        <dbReference type="EMBL" id="RKT69014.1"/>
    </source>
</evidence>
<dbReference type="Pfam" id="PF01554">
    <property type="entry name" value="MatE"/>
    <property type="match status" value="2"/>
</dbReference>
<evidence type="ECO:0000256" key="5">
    <source>
        <dbReference type="ARBA" id="ARBA00022989"/>
    </source>
</evidence>
<dbReference type="OrthoDB" id="5145805at2"/>
<feature type="transmembrane region" description="Helical" evidence="7">
    <location>
        <begin position="341"/>
        <end position="361"/>
    </location>
</feature>
<evidence type="ECO:0000256" key="6">
    <source>
        <dbReference type="ARBA" id="ARBA00023136"/>
    </source>
</evidence>
<feature type="transmembrane region" description="Helical" evidence="7">
    <location>
        <begin position="220"/>
        <end position="247"/>
    </location>
</feature>
<dbReference type="CDD" id="cd12082">
    <property type="entry name" value="MATE_like"/>
    <property type="match status" value="1"/>
</dbReference>
<evidence type="ECO:0000256" key="4">
    <source>
        <dbReference type="ARBA" id="ARBA00022692"/>
    </source>
</evidence>
<evidence type="ECO:0000256" key="2">
    <source>
        <dbReference type="ARBA" id="ARBA00022448"/>
    </source>
</evidence>
<proteinExistence type="predicted"/>
<dbReference type="GO" id="GO:0042910">
    <property type="term" value="F:xenobiotic transmembrane transporter activity"/>
    <property type="evidence" value="ECO:0007669"/>
    <property type="project" value="InterPro"/>
</dbReference>
<keyword evidence="9" id="KW-1185">Reference proteome</keyword>
<name>A0A495X813_9PSEU</name>
<reference evidence="8 9" key="1">
    <citation type="submission" date="2018-10" db="EMBL/GenBank/DDBJ databases">
        <title>Sequencing the genomes of 1000 actinobacteria strains.</title>
        <authorList>
            <person name="Klenk H.-P."/>
        </authorList>
    </citation>
    <scope>NUCLEOTIDE SEQUENCE [LARGE SCALE GENOMIC DNA]</scope>
    <source>
        <strain evidence="8 9">DSM 43911</strain>
    </source>
</reference>
<feature type="transmembrane region" description="Helical" evidence="7">
    <location>
        <begin position="153"/>
        <end position="174"/>
    </location>
</feature>
<evidence type="ECO:0000256" key="7">
    <source>
        <dbReference type="SAM" id="Phobius"/>
    </source>
</evidence>
<keyword evidence="6 7" id="KW-0472">Membrane</keyword>
<keyword evidence="4 7" id="KW-0812">Transmembrane</keyword>
<dbReference type="GO" id="GO:0015297">
    <property type="term" value="F:antiporter activity"/>
    <property type="evidence" value="ECO:0007669"/>
    <property type="project" value="InterPro"/>
</dbReference>
<sequence length="432" mass="43366">MRYRRIAALAVPMALQTALMLVGQVVVVALIGRMGGGALYVQALYAPAEFLLVAVVNGFAVALQVATARRVGAGEPGAVAGYYGGLLALGVATYAVLAAALIASAGALGGLVDVAPAEAERFRSFLVAMVLVGSFRLGGELCSAVLRGVGRGASAFGLTLTYVVLTTVGVAVFASGLAGVPVVAGVAGAVELAAGLWLVTRAGLVTWAGVRKWPEDVVRLAAGVGLPVAATYVLLFVVNLLLVRIVAIDGPAAVAGFNAGYTLQTAVLVPAIGFGSAIAVLVNQGVAGGDRSVAAAAFRRGMVLATAGYAVVTVVFVLYGVPLADLMAADPAVVAEVRDFLAIMGPTFGCNGLVLVALTVVQQVGRGGAAVGLNLAYFVLVIVIGWLAVADSGDARGLVVTMAVMGYASAVVGLPASVWLVRKVIRPALVTV</sequence>
<keyword evidence="2" id="KW-0813">Transport</keyword>
<feature type="transmembrane region" description="Helical" evidence="7">
    <location>
        <begin position="395"/>
        <end position="421"/>
    </location>
</feature>
<dbReference type="Proteomes" id="UP000272729">
    <property type="component" value="Unassembled WGS sequence"/>
</dbReference>
<dbReference type="PANTHER" id="PTHR43549">
    <property type="entry name" value="MULTIDRUG RESISTANCE PROTEIN YPNP-RELATED"/>
    <property type="match status" value="1"/>
</dbReference>
<accession>A0A495X813</accession>
<feature type="transmembrane region" description="Helical" evidence="7">
    <location>
        <begin position="368"/>
        <end position="389"/>
    </location>
</feature>
<comment type="subcellular location">
    <subcellularLocation>
        <location evidence="1">Cell membrane</location>
        <topology evidence="1">Multi-pass membrane protein</topology>
    </subcellularLocation>
</comment>
<organism evidence="8 9">
    <name type="scientific">Saccharothrix variisporea</name>
    <dbReference type="NCBI Taxonomy" id="543527"/>
    <lineage>
        <taxon>Bacteria</taxon>
        <taxon>Bacillati</taxon>
        <taxon>Actinomycetota</taxon>
        <taxon>Actinomycetes</taxon>
        <taxon>Pseudonocardiales</taxon>
        <taxon>Pseudonocardiaceae</taxon>
        <taxon>Saccharothrix</taxon>
    </lineage>
</organism>